<proteinExistence type="inferred from homology"/>
<evidence type="ECO:0000256" key="5">
    <source>
        <dbReference type="ARBA" id="ARBA00023027"/>
    </source>
</evidence>
<evidence type="ECO:0000313" key="11">
    <source>
        <dbReference type="EMBL" id="SFG04201.1"/>
    </source>
</evidence>
<keyword evidence="6" id="KW-1003">Cell membrane</keyword>
<keyword evidence="6" id="KW-0472">Membrane</keyword>
<name>A0A1I2NSG0_9ACTN</name>
<dbReference type="EMBL" id="JACBZA010000001">
    <property type="protein sequence ID" value="NYH85473.1"/>
    <property type="molecule type" value="Genomic_DNA"/>
</dbReference>
<dbReference type="EMBL" id="FOOI01000003">
    <property type="protein sequence ID" value="SFG04201.1"/>
    <property type="molecule type" value="Genomic_DNA"/>
</dbReference>
<evidence type="ECO:0000256" key="8">
    <source>
        <dbReference type="SAM" id="MobiDB-lite"/>
    </source>
</evidence>
<dbReference type="HAMAP" id="MF_01358">
    <property type="entry name" value="NDH1_NuoD"/>
    <property type="match status" value="1"/>
</dbReference>
<evidence type="ECO:0000313" key="10">
    <source>
        <dbReference type="EMBL" id="NYH85473.1"/>
    </source>
</evidence>
<dbReference type="GO" id="GO:0005886">
    <property type="term" value="C:plasma membrane"/>
    <property type="evidence" value="ECO:0007669"/>
    <property type="project" value="UniProtKB-SubCell"/>
</dbReference>
<gene>
    <name evidence="6" type="primary">nuoD</name>
    <name evidence="10" type="ORF">FHR37_004324</name>
    <name evidence="11" type="ORF">SAMN05421678_103419</name>
</gene>
<dbReference type="Proteomes" id="UP000533017">
    <property type="component" value="Unassembled WGS sequence"/>
</dbReference>
<evidence type="ECO:0000313" key="13">
    <source>
        <dbReference type="Proteomes" id="UP000533017"/>
    </source>
</evidence>
<dbReference type="PROSITE" id="PS00535">
    <property type="entry name" value="COMPLEX1_49K"/>
    <property type="match status" value="1"/>
</dbReference>
<dbReference type="InterPro" id="IPR014029">
    <property type="entry name" value="NADH_UbQ_OxRdtase_49kDa_CS"/>
</dbReference>
<evidence type="ECO:0000256" key="7">
    <source>
        <dbReference type="RuleBase" id="RU003685"/>
    </source>
</evidence>
<dbReference type="NCBIfam" id="TIGR01962">
    <property type="entry name" value="NuoD"/>
    <property type="match status" value="1"/>
</dbReference>
<reference evidence="11 12" key="1">
    <citation type="submission" date="2016-10" db="EMBL/GenBank/DDBJ databases">
        <authorList>
            <person name="de Groot N.N."/>
        </authorList>
    </citation>
    <scope>NUCLEOTIDE SEQUENCE [LARGE SCALE GENOMIC DNA]</scope>
    <source>
        <strain evidence="11 12">CPCC 202808</strain>
    </source>
</reference>
<feature type="domain" description="NADH-quinone oxidoreductase subunit D" evidence="9">
    <location>
        <begin position="167"/>
        <end position="453"/>
    </location>
</feature>
<dbReference type="InterPro" id="IPR022885">
    <property type="entry name" value="NDH1_su_D/H"/>
</dbReference>
<dbReference type="OrthoDB" id="9801496at2"/>
<organism evidence="11 12">
    <name type="scientific">Actinopolymorpha cephalotaxi</name>
    <dbReference type="NCBI Taxonomy" id="504797"/>
    <lineage>
        <taxon>Bacteria</taxon>
        <taxon>Bacillati</taxon>
        <taxon>Actinomycetota</taxon>
        <taxon>Actinomycetes</taxon>
        <taxon>Propionibacteriales</taxon>
        <taxon>Actinopolymorphaceae</taxon>
        <taxon>Actinopolymorpha</taxon>
    </lineage>
</organism>
<dbReference type="Gene3D" id="1.10.645.10">
    <property type="entry name" value="Cytochrome-c3 Hydrogenase, chain B"/>
    <property type="match status" value="1"/>
</dbReference>
<keyword evidence="5 6" id="KW-0520">NAD</keyword>
<dbReference type="InterPro" id="IPR029014">
    <property type="entry name" value="NiFe-Hase_large"/>
</dbReference>
<evidence type="ECO:0000256" key="1">
    <source>
        <dbReference type="ARBA" id="ARBA00005769"/>
    </source>
</evidence>
<evidence type="ECO:0000313" key="12">
    <source>
        <dbReference type="Proteomes" id="UP000199052"/>
    </source>
</evidence>
<dbReference type="EC" id="7.1.1.-" evidence="6"/>
<comment type="similarity">
    <text evidence="1 6 7">Belongs to the complex I 49 kDa subunit family.</text>
</comment>
<keyword evidence="4 6" id="KW-1278">Translocase</keyword>
<dbReference type="PANTHER" id="PTHR11993:SF10">
    <property type="entry name" value="NADH DEHYDROGENASE [UBIQUINONE] IRON-SULFUR PROTEIN 2, MITOCHONDRIAL"/>
    <property type="match status" value="1"/>
</dbReference>
<protein>
    <recommendedName>
        <fullName evidence="6">NADH-quinone oxidoreductase subunit D</fullName>
        <ecNumber evidence="6">7.1.1.-</ecNumber>
    </recommendedName>
    <alternativeName>
        <fullName evidence="6">NADH dehydrogenase I subunit D</fullName>
    </alternativeName>
    <alternativeName>
        <fullName evidence="6">NDH-1 subunit D</fullName>
    </alternativeName>
</protein>
<dbReference type="STRING" id="504797.SAMN05421678_103419"/>
<evidence type="ECO:0000256" key="3">
    <source>
        <dbReference type="ARBA" id="ARBA00022719"/>
    </source>
</evidence>
<comment type="subcellular location">
    <subcellularLocation>
        <location evidence="6">Cell membrane</location>
        <topology evidence="6">Peripheral membrane protein</topology>
        <orientation evidence="6">Cytoplasmic side</orientation>
    </subcellularLocation>
</comment>
<dbReference type="RefSeq" id="WP_092882390.1">
    <property type="nucleotide sequence ID" value="NZ_FOOI01000003.1"/>
</dbReference>
<comment type="catalytic activity">
    <reaction evidence="6">
        <text>a quinone + NADH + 5 H(+)(in) = a quinol + NAD(+) + 4 H(+)(out)</text>
        <dbReference type="Rhea" id="RHEA:57888"/>
        <dbReference type="ChEBI" id="CHEBI:15378"/>
        <dbReference type="ChEBI" id="CHEBI:24646"/>
        <dbReference type="ChEBI" id="CHEBI:57540"/>
        <dbReference type="ChEBI" id="CHEBI:57945"/>
        <dbReference type="ChEBI" id="CHEBI:132124"/>
    </reaction>
</comment>
<evidence type="ECO:0000256" key="4">
    <source>
        <dbReference type="ARBA" id="ARBA00022967"/>
    </source>
</evidence>
<keyword evidence="3 6" id="KW-0874">Quinone</keyword>
<dbReference type="AlphaFoldDB" id="A0A1I2NSG0"/>
<accession>A0A1I2NSG0</accession>
<evidence type="ECO:0000259" key="9">
    <source>
        <dbReference type="Pfam" id="PF00346"/>
    </source>
</evidence>
<sequence>MTTQQEHTQHSEQQDPYAGSRDTTEGQVFTVTGQDWDSVVQGAAEADDERVVVNMGPQHPSTHGVLRLILELDGETVKDMRCGIGYLHTGIEKNMEYRTWTQGVTFCTRMDYLSPFYNEAAYVGAIEKLLGIEDDIPERAQVLRVLMMELNRISSHLVAIATGGMEIGALTVMTIGFREREKTLDLFELITGLRMNHAYIRPGGVSQDLPDGALDAIRDYIVWMRKHLPEYAALCNENPIFKGRLAGNGYLDLTGCMALGASGPVLRATGYPWDLRKTQPYWGYETYDFEVKTWDTSDSYGRFRIRLDEMHESLKIVEQCVERLETPGPVMIADKKIAWPSQLAIGSDGMGNSLEHIKHIMGESMEALIHHFKLVTEGFRVPAGQAYFAVESPRGELACHLVSDGGTRPFRAHFRDPSFVNLQTAAAMCEGSMVADVIVAVASIDPVMGGVDR</sequence>
<dbReference type="NCBIfam" id="NF004739">
    <property type="entry name" value="PRK06075.1"/>
    <property type="match status" value="1"/>
</dbReference>
<reference evidence="10 13" key="2">
    <citation type="submission" date="2020-07" db="EMBL/GenBank/DDBJ databases">
        <title>Sequencing the genomes of 1000 actinobacteria strains.</title>
        <authorList>
            <person name="Klenk H.-P."/>
        </authorList>
    </citation>
    <scope>NUCLEOTIDE SEQUENCE [LARGE SCALE GENOMIC DNA]</scope>
    <source>
        <strain evidence="10 13">DSM 45117</strain>
    </source>
</reference>
<dbReference type="GO" id="GO:0051287">
    <property type="term" value="F:NAD binding"/>
    <property type="evidence" value="ECO:0007669"/>
    <property type="project" value="InterPro"/>
</dbReference>
<evidence type="ECO:0000256" key="2">
    <source>
        <dbReference type="ARBA" id="ARBA00022448"/>
    </source>
</evidence>
<evidence type="ECO:0000256" key="6">
    <source>
        <dbReference type="HAMAP-Rule" id="MF_01358"/>
    </source>
</evidence>
<keyword evidence="13" id="KW-1185">Reference proteome</keyword>
<dbReference type="GO" id="GO:0050136">
    <property type="term" value="F:NADH dehydrogenase (quinone) (non-electrogenic) activity"/>
    <property type="evidence" value="ECO:0007669"/>
    <property type="project" value="UniProtKB-UniRule"/>
</dbReference>
<dbReference type="Proteomes" id="UP000199052">
    <property type="component" value="Unassembled WGS sequence"/>
</dbReference>
<dbReference type="GO" id="GO:0048038">
    <property type="term" value="F:quinone binding"/>
    <property type="evidence" value="ECO:0007669"/>
    <property type="project" value="UniProtKB-KW"/>
</dbReference>
<dbReference type="Pfam" id="PF00346">
    <property type="entry name" value="Complex1_49kDa"/>
    <property type="match status" value="1"/>
</dbReference>
<comment type="function">
    <text evidence="6">NDH-1 shuttles electrons from NADH, via FMN and iron-sulfur (Fe-S) centers, to quinones in the respiratory chain. The immediate electron acceptor for the enzyme in this species is believed to be a menaquinone. Couples the redox reaction to proton translocation (for every two electrons transferred, four hydrogen ions are translocated across the cytoplasmic membrane), and thus conserves the redox energy in a proton gradient.</text>
</comment>
<feature type="region of interest" description="Disordered" evidence="8">
    <location>
        <begin position="1"/>
        <end position="23"/>
    </location>
</feature>
<dbReference type="InterPro" id="IPR001135">
    <property type="entry name" value="NADH_Q_OxRdtase_suD"/>
</dbReference>
<dbReference type="SUPFAM" id="SSF56762">
    <property type="entry name" value="HydB/Nqo4-like"/>
    <property type="match status" value="1"/>
</dbReference>
<dbReference type="PANTHER" id="PTHR11993">
    <property type="entry name" value="NADH-UBIQUINONE OXIDOREDUCTASE 49 KDA SUBUNIT"/>
    <property type="match status" value="1"/>
</dbReference>
<comment type="subunit">
    <text evidence="6">NDH-1 is composed of 14 different subunits. Subunits NuoB, C, D, E, F, and G constitute the peripheral sector of the complex.</text>
</comment>
<keyword evidence="2 6" id="KW-0813">Transport</keyword>